<sequence>MKLLNGLFLIALMCLSPQIQSTTTELRSLHRTWLAARTTIWLFDKGLVEDSSFVYAKCNVSETYGFRRYPHACDCIVTRETPTFPTSSITSSASTLDTCDVNIVAPPDKNINQPGNILLRRLGANRVLIQWSEDQITTNKSFAEFTSSHVIILDMSDCSTRHLEFPLTYKHLTEMYGLVVYFDSFDVFLSNETLCGGLEKCRITYDEEGSQINDPVAFESSVSDASIIPVVSGTSSNGFFTVATLGMSTQNKIEVGRVSAEGSEKILLKNILEVENSKHSADYGRLGLCWMSLENRANCIQFDKEDKIRINGSFEIDRNSSILSVHNLQDGSIRFVQVTKGQGDLRNFQNDKFTIFKVHTTGQVERLFEISDHLRDFRCNDQSFDKFAVTHVEGDEEDCFYFACNPEISDLKKEFLSLVMVCSYKSNASDSDIE</sequence>
<dbReference type="EMBL" id="CM056744">
    <property type="protein sequence ID" value="KAJ8664506.1"/>
    <property type="molecule type" value="Genomic_DNA"/>
</dbReference>
<organism evidence="1 2">
    <name type="scientific">Eretmocerus hayati</name>
    <dbReference type="NCBI Taxonomy" id="131215"/>
    <lineage>
        <taxon>Eukaryota</taxon>
        <taxon>Metazoa</taxon>
        <taxon>Ecdysozoa</taxon>
        <taxon>Arthropoda</taxon>
        <taxon>Hexapoda</taxon>
        <taxon>Insecta</taxon>
        <taxon>Pterygota</taxon>
        <taxon>Neoptera</taxon>
        <taxon>Endopterygota</taxon>
        <taxon>Hymenoptera</taxon>
        <taxon>Apocrita</taxon>
        <taxon>Proctotrupomorpha</taxon>
        <taxon>Chalcidoidea</taxon>
        <taxon>Aphelinidae</taxon>
        <taxon>Aphelininae</taxon>
        <taxon>Eretmocerus</taxon>
    </lineage>
</organism>
<dbReference type="Proteomes" id="UP001239111">
    <property type="component" value="Chromosome 4"/>
</dbReference>
<protein>
    <submittedName>
        <fullName evidence="1">Uncharacterized protein</fullName>
    </submittedName>
</protein>
<name>A0ACC2N0J6_9HYME</name>
<comment type="caution">
    <text evidence="1">The sequence shown here is derived from an EMBL/GenBank/DDBJ whole genome shotgun (WGS) entry which is preliminary data.</text>
</comment>
<gene>
    <name evidence="1" type="ORF">QAD02_006168</name>
</gene>
<accession>A0ACC2N0J6</accession>
<evidence type="ECO:0000313" key="1">
    <source>
        <dbReference type="EMBL" id="KAJ8664506.1"/>
    </source>
</evidence>
<reference evidence="1" key="1">
    <citation type="submission" date="2023-04" db="EMBL/GenBank/DDBJ databases">
        <title>A chromosome-level genome assembly of the parasitoid wasp Eretmocerus hayati.</title>
        <authorList>
            <person name="Zhong Y."/>
            <person name="Liu S."/>
            <person name="Liu Y."/>
        </authorList>
    </citation>
    <scope>NUCLEOTIDE SEQUENCE</scope>
    <source>
        <strain evidence="1">ZJU_SS_LIU_2023</strain>
    </source>
</reference>
<evidence type="ECO:0000313" key="2">
    <source>
        <dbReference type="Proteomes" id="UP001239111"/>
    </source>
</evidence>
<keyword evidence="2" id="KW-1185">Reference proteome</keyword>
<proteinExistence type="predicted"/>